<dbReference type="EMBL" id="JNAX01000015">
    <property type="protein sequence ID" value="KGG19280.1"/>
    <property type="molecule type" value="Genomic_DNA"/>
</dbReference>
<comment type="caution">
    <text evidence="2">The sequence shown here is derived from an EMBL/GenBank/DDBJ whole genome shotgun (WGS) entry which is preliminary data.</text>
</comment>
<name>A0A0A2C2Z7_PROMR</name>
<dbReference type="RefSeq" id="WP_036906826.1">
    <property type="nucleotide sequence ID" value="NZ_CP138967.1"/>
</dbReference>
<evidence type="ECO:0000256" key="1">
    <source>
        <dbReference type="SAM" id="Coils"/>
    </source>
</evidence>
<dbReference type="AlphaFoldDB" id="A0A0A2C2Z7"/>
<dbReference type="Proteomes" id="UP000030392">
    <property type="component" value="Unassembled WGS sequence"/>
</dbReference>
<evidence type="ECO:0008006" key="4">
    <source>
        <dbReference type="Google" id="ProtNLM"/>
    </source>
</evidence>
<keyword evidence="1" id="KW-0175">Coiled coil</keyword>
<organism evidence="2 3">
    <name type="scientific">Prochlorococcus marinus str. PAC1</name>
    <dbReference type="NCBI Taxonomy" id="59924"/>
    <lineage>
        <taxon>Bacteria</taxon>
        <taxon>Bacillati</taxon>
        <taxon>Cyanobacteriota</taxon>
        <taxon>Cyanophyceae</taxon>
        <taxon>Synechococcales</taxon>
        <taxon>Prochlorococcaceae</taxon>
        <taxon>Prochlorococcus</taxon>
    </lineage>
</organism>
<dbReference type="Pfam" id="PF09903">
    <property type="entry name" value="DUF2130"/>
    <property type="match status" value="1"/>
</dbReference>
<accession>A0A0A2C2Z7</accession>
<evidence type="ECO:0000313" key="2">
    <source>
        <dbReference type="EMBL" id="KGG19280.1"/>
    </source>
</evidence>
<dbReference type="InterPro" id="IPR019219">
    <property type="entry name" value="DUF2130"/>
</dbReference>
<feature type="coiled-coil region" evidence="1">
    <location>
        <begin position="55"/>
        <end position="169"/>
    </location>
</feature>
<reference evidence="3" key="1">
    <citation type="journal article" date="2014" name="Sci. Data">
        <title>Genomes of diverse isolates of the marine cyanobacterium Prochlorococcus.</title>
        <authorList>
            <person name="Biller S."/>
            <person name="Berube P."/>
            <person name="Thompson J."/>
            <person name="Kelly L."/>
            <person name="Roggensack S."/>
            <person name="Awad L."/>
            <person name="Roache-Johnson K."/>
            <person name="Ding H."/>
            <person name="Giovannoni S.J."/>
            <person name="Moore L.R."/>
            <person name="Chisholm S.W."/>
        </authorList>
    </citation>
    <scope>NUCLEOTIDE SEQUENCE [LARGE SCALE GENOMIC DNA]</scope>
    <source>
        <strain evidence="3">PAC1</strain>
    </source>
</reference>
<gene>
    <name evidence="2" type="ORF">EV03_1660</name>
</gene>
<proteinExistence type="predicted"/>
<protein>
    <recommendedName>
        <fullName evidence="4">DUF2130 domain-containing protein</fullName>
    </recommendedName>
</protein>
<dbReference type="PIRSF" id="PIRSF005850">
    <property type="entry name" value="UCP005850"/>
    <property type="match status" value="1"/>
</dbReference>
<sequence>MKSSNEIKCPQCKSIFKIDDTNYAAIQNQVRDHLFEEQLKTGIATAVSIAEQKLINNHNKYMHQKNTNIKELENKITNLDKDKKIAISESLKPIMKEKNEYKEKLAVFEKDKKLAISEAIKTLEEQNNSLKIKLSKTKSDAKLLQIKEKTKYNQEIKDRDKEIERLIENKSKLSVKMVGESLEESCLIEYEKYIRRAFPSASFEKDNKTIKGSKGDYIFRDFDDNQNEIVSIMFEMKNELEGSKNKRKNNEFYKKLNRDRINKNCEYACLISKLEPENDLFNSGITTVYHEYPKMIVIRPNCFISLIYTLREMGRQILEYKLLIEDEKSKNVDVSNFKESLNILHNSSGKYLKNIFNDISKIITCQNNIIENADKSIDIALKTDRNIDSLKREIKDITIDNLTKDNATMIKLFEEQSDLEAA</sequence>
<evidence type="ECO:0000313" key="3">
    <source>
        <dbReference type="Proteomes" id="UP000030392"/>
    </source>
</evidence>